<feature type="domain" description="Cytochrome b/b6 N-terminal region profile" evidence="21">
    <location>
        <begin position="1"/>
        <end position="209"/>
    </location>
</feature>
<dbReference type="InterPro" id="IPR005798">
    <property type="entry name" value="Cyt_b/b6_C"/>
</dbReference>
<evidence type="ECO:0000313" key="23">
    <source>
        <dbReference type="EMBL" id="BAC58146.1"/>
    </source>
</evidence>
<comment type="cofactor">
    <cofactor evidence="20">
        <name>heme b</name>
        <dbReference type="ChEBI" id="CHEBI:60344"/>
    </cofactor>
    <text evidence="20">Binds 2 heme groups non-covalently.</text>
</comment>
<proteinExistence type="inferred from homology"/>
<evidence type="ECO:0000256" key="7">
    <source>
        <dbReference type="ARBA" id="ARBA00022660"/>
    </source>
</evidence>
<dbReference type="InterPro" id="IPR005797">
    <property type="entry name" value="Cyt_b/b6_N"/>
</dbReference>
<geneLocation type="mitochondrion" evidence="23"/>
<dbReference type="AlphaFoldDB" id="Q85D73"/>
<feature type="binding site" description="axial binding residue" evidence="19">
    <location>
        <position position="182"/>
    </location>
    <ligand>
        <name>heme b</name>
        <dbReference type="ChEBI" id="CHEBI:60344"/>
        <label>b562</label>
    </ligand>
    <ligandPart>
        <name>Fe</name>
        <dbReference type="ChEBI" id="CHEBI:18248"/>
    </ligandPart>
</feature>
<dbReference type="GO" id="GO:0008121">
    <property type="term" value="F:quinol-cytochrome-c reductase activity"/>
    <property type="evidence" value="ECO:0007669"/>
    <property type="project" value="InterPro"/>
</dbReference>
<feature type="transmembrane region" description="Helical" evidence="20">
    <location>
        <begin position="288"/>
        <end position="308"/>
    </location>
</feature>
<dbReference type="PANTHER" id="PTHR19271:SF16">
    <property type="entry name" value="CYTOCHROME B"/>
    <property type="match status" value="1"/>
</dbReference>
<feature type="transmembrane region" description="Helical" evidence="20">
    <location>
        <begin position="87"/>
        <end position="107"/>
    </location>
</feature>
<organism evidence="23">
    <name type="scientific">Lipolagus ochotensis</name>
    <name type="common">Eared blacksmelt</name>
    <dbReference type="NCBI Taxonomy" id="170193"/>
    <lineage>
        <taxon>Eukaryota</taxon>
        <taxon>Metazoa</taxon>
        <taxon>Chordata</taxon>
        <taxon>Craniata</taxon>
        <taxon>Vertebrata</taxon>
        <taxon>Euteleostomi</taxon>
        <taxon>Actinopterygii</taxon>
        <taxon>Neopterygii</taxon>
        <taxon>Teleostei</taxon>
        <taxon>Protacanthopterygii</taxon>
        <taxon>Bathylagidae</taxon>
        <taxon>Lipolagus</taxon>
    </lineage>
</organism>
<keyword evidence="7 20" id="KW-0679">Respiratory chain</keyword>
<evidence type="ECO:0000256" key="1">
    <source>
        <dbReference type="ARBA" id="ARBA00002566"/>
    </source>
</evidence>
<keyword evidence="11 20" id="KW-0249">Electron transport</keyword>
<keyword evidence="10" id="KW-0999">Mitochondrion inner membrane</keyword>
<reference evidence="23" key="1">
    <citation type="journal article" date="2003" name="Mol. Phylogenet. Evol.">
        <title>Basal euteleostean relationships: a mitogenomic perspective on the phylogenetic reality of the "Protacanthopterygii".</title>
        <authorList>
            <person name="Ishiguro N.B."/>
            <person name="Miya M."/>
            <person name="Nishida M."/>
        </authorList>
    </citation>
    <scope>NUCLEOTIDE SEQUENCE</scope>
</reference>
<evidence type="ECO:0000256" key="14">
    <source>
        <dbReference type="ARBA" id="ARBA00023075"/>
    </source>
</evidence>
<feature type="binding site" description="axial binding residue" evidence="19">
    <location>
        <position position="97"/>
    </location>
    <ligand>
        <name>heme b</name>
        <dbReference type="ChEBI" id="CHEBI:60344"/>
        <label>b566</label>
    </ligand>
    <ligandPart>
        <name>Fe</name>
        <dbReference type="ChEBI" id="CHEBI:18248"/>
    </ligandPart>
</feature>
<dbReference type="EMBL" id="AP004101">
    <property type="protein sequence ID" value="BAC58146.1"/>
    <property type="molecule type" value="Genomic_DNA"/>
</dbReference>
<keyword evidence="5 20" id="KW-0813">Transport</keyword>
<feature type="binding site" description="axial binding residue" evidence="19">
    <location>
        <position position="196"/>
    </location>
    <ligand>
        <name>heme b</name>
        <dbReference type="ChEBI" id="CHEBI:60344"/>
        <label>b566</label>
    </ligand>
    <ligandPart>
        <name>Fe</name>
        <dbReference type="ChEBI" id="CHEBI:18248"/>
    </ligandPart>
</feature>
<dbReference type="InterPro" id="IPR030689">
    <property type="entry name" value="Cytochrome_b"/>
</dbReference>
<dbReference type="Gene3D" id="1.20.810.10">
    <property type="entry name" value="Cytochrome Bc1 Complex, Chain C"/>
    <property type="match status" value="1"/>
</dbReference>
<comment type="similarity">
    <text evidence="17 20">Belongs to the cytochrome b family.</text>
</comment>
<dbReference type="InterPro" id="IPR048259">
    <property type="entry name" value="Cytochrome_b_N_euk/bac"/>
</dbReference>
<evidence type="ECO:0000256" key="17">
    <source>
        <dbReference type="ARBA" id="ARBA00061233"/>
    </source>
</evidence>
<evidence type="ECO:0000256" key="2">
    <source>
        <dbReference type="ARBA" id="ARBA00004448"/>
    </source>
</evidence>
<dbReference type="GO" id="GO:0006122">
    <property type="term" value="P:mitochondrial electron transport, ubiquinol to cytochrome c"/>
    <property type="evidence" value="ECO:0007669"/>
    <property type="project" value="TreeGrafter"/>
</dbReference>
<evidence type="ECO:0000256" key="12">
    <source>
        <dbReference type="ARBA" id="ARBA00022989"/>
    </source>
</evidence>
<dbReference type="GO" id="GO:0005743">
    <property type="term" value="C:mitochondrial inner membrane"/>
    <property type="evidence" value="ECO:0007669"/>
    <property type="project" value="UniProtKB-SubCell"/>
</dbReference>
<evidence type="ECO:0000256" key="5">
    <source>
        <dbReference type="ARBA" id="ARBA00022448"/>
    </source>
</evidence>
<evidence type="ECO:0000256" key="11">
    <source>
        <dbReference type="ARBA" id="ARBA00022982"/>
    </source>
</evidence>
<evidence type="ECO:0000256" key="16">
    <source>
        <dbReference type="ARBA" id="ARBA00023136"/>
    </source>
</evidence>
<evidence type="ECO:0000256" key="8">
    <source>
        <dbReference type="ARBA" id="ARBA00022692"/>
    </source>
</evidence>
<dbReference type="Pfam" id="PF00033">
    <property type="entry name" value="Cytochrome_B"/>
    <property type="match status" value="1"/>
</dbReference>
<keyword evidence="15 20" id="KW-0496">Mitochondrion</keyword>
<dbReference type="PROSITE" id="PS51003">
    <property type="entry name" value="CYTB_CTER"/>
    <property type="match status" value="1"/>
</dbReference>
<dbReference type="InterPro" id="IPR036150">
    <property type="entry name" value="Cyt_b/b6_C_sf"/>
</dbReference>
<feature type="transmembrane region" description="Helical" evidence="20">
    <location>
        <begin position="30"/>
        <end position="52"/>
    </location>
</feature>
<evidence type="ECO:0000259" key="22">
    <source>
        <dbReference type="PROSITE" id="PS51003"/>
    </source>
</evidence>
<evidence type="ECO:0000259" key="21">
    <source>
        <dbReference type="PROSITE" id="PS51002"/>
    </source>
</evidence>
<evidence type="ECO:0000256" key="18">
    <source>
        <dbReference type="PIRSR" id="PIRSR038885-1"/>
    </source>
</evidence>
<feature type="transmembrane region" description="Helical" evidence="20">
    <location>
        <begin position="229"/>
        <end position="250"/>
    </location>
</feature>
<keyword evidence="13 19" id="KW-0408">Iron</keyword>
<evidence type="ECO:0000256" key="3">
    <source>
        <dbReference type="ARBA" id="ARBA00011660"/>
    </source>
</evidence>
<keyword evidence="12 20" id="KW-1133">Transmembrane helix</keyword>
<comment type="subcellular location">
    <subcellularLocation>
        <location evidence="2">Mitochondrion inner membrane</location>
        <topology evidence="2">Multi-pass membrane protein</topology>
    </subcellularLocation>
</comment>
<evidence type="ECO:0000256" key="6">
    <source>
        <dbReference type="ARBA" id="ARBA00022617"/>
    </source>
</evidence>
<dbReference type="SUPFAM" id="SSF81342">
    <property type="entry name" value="Transmembrane di-heme cytochromes"/>
    <property type="match status" value="1"/>
</dbReference>
<keyword evidence="14" id="KW-0830">Ubiquinone</keyword>
<feature type="binding site" evidence="18">
    <location>
        <position position="201"/>
    </location>
    <ligand>
        <name>a ubiquinone</name>
        <dbReference type="ChEBI" id="CHEBI:16389"/>
    </ligand>
</feature>
<accession>Q85D73</accession>
<feature type="transmembrane region" description="Helical" evidence="20">
    <location>
        <begin position="113"/>
        <end position="133"/>
    </location>
</feature>
<feature type="transmembrane region" description="Helical" evidence="20">
    <location>
        <begin position="145"/>
        <end position="166"/>
    </location>
</feature>
<evidence type="ECO:0000256" key="10">
    <source>
        <dbReference type="ARBA" id="ARBA00022792"/>
    </source>
</evidence>
<gene>
    <name evidence="23" type="primary">cyt b</name>
</gene>
<protein>
    <recommendedName>
        <fullName evidence="4 20">Cytochrome b</fullName>
    </recommendedName>
</protein>
<dbReference type="GO" id="GO:0016491">
    <property type="term" value="F:oxidoreductase activity"/>
    <property type="evidence" value="ECO:0007669"/>
    <property type="project" value="UniProtKB-UniRule"/>
</dbReference>
<keyword evidence="9 19" id="KW-0479">Metal-binding</keyword>
<evidence type="ECO:0000256" key="15">
    <source>
        <dbReference type="ARBA" id="ARBA00023128"/>
    </source>
</evidence>
<keyword evidence="16 20" id="KW-0472">Membrane</keyword>
<evidence type="ECO:0000256" key="19">
    <source>
        <dbReference type="PIRSR" id="PIRSR038885-2"/>
    </source>
</evidence>
<evidence type="ECO:0000256" key="20">
    <source>
        <dbReference type="RuleBase" id="RU362117"/>
    </source>
</evidence>
<comment type="function">
    <text evidence="1 20">Component of the ubiquinol-cytochrome c reductase complex (complex III or cytochrome b-c1 complex) that is part of the mitochondrial respiratory chain. The b-c1 complex mediates electron transfer from ubiquinol to cytochrome c. Contributes to the generation of a proton gradient across the mitochondrial membrane that is then used for ATP synthesis.</text>
</comment>
<feature type="transmembrane region" description="Helical" evidence="20">
    <location>
        <begin position="320"/>
        <end position="341"/>
    </location>
</feature>
<name>Q85D73_LIPOC</name>
<dbReference type="PROSITE" id="PS51002">
    <property type="entry name" value="CYTB_NTER"/>
    <property type="match status" value="1"/>
</dbReference>
<feature type="binding site" description="axial binding residue" evidence="19">
    <location>
        <position position="83"/>
    </location>
    <ligand>
        <name>heme b</name>
        <dbReference type="ChEBI" id="CHEBI:60344"/>
        <label>b562</label>
    </ligand>
    <ligandPart>
        <name>Fe</name>
        <dbReference type="ChEBI" id="CHEBI:18248"/>
    </ligandPart>
</feature>
<dbReference type="GO" id="GO:0046872">
    <property type="term" value="F:metal ion binding"/>
    <property type="evidence" value="ECO:0007669"/>
    <property type="project" value="UniProtKB-UniRule"/>
</dbReference>
<dbReference type="PANTHER" id="PTHR19271">
    <property type="entry name" value="CYTOCHROME B"/>
    <property type="match status" value="1"/>
</dbReference>
<evidence type="ECO:0000256" key="9">
    <source>
        <dbReference type="ARBA" id="ARBA00022723"/>
    </source>
</evidence>
<feature type="transmembrane region" description="Helical" evidence="20">
    <location>
        <begin position="178"/>
        <end position="200"/>
    </location>
</feature>
<dbReference type="InterPro" id="IPR048260">
    <property type="entry name" value="Cytochrome_b_C_euk/bac"/>
</dbReference>
<sequence>MARLRKAHPLLSIVNHSLIDLPAPSNISAWWNFGSLLVMCLIAQILTGLFLAMHYTSDISTAFSSVAHICRDVTYGWLIRNMHANGASFFFICLYLHIGRGLYYGSYLLKETWNIGVVLFLLVMMTAFVGYVLPWGQMSFWGATVITNLLSAVPYVGEALVQWIWGGFSVDNATLTRFFAFHFLFPFVVIGATILHFLFLHETGSNNPVGINSDADKIPFHPYFTYKDILGFTIVLLALSSLALFSPNLLGDPDNFTPANPLVTPPHIKPEWYFLFAYAILRSIPNKLGGVLALLFSILVLAVVPFLHTSNQRGLTFRPLTQLLFWALVADVMILTWIGGMPVEHPFIIIGQVASLIYFSLFLVIMPVIGWVENKALE</sequence>
<dbReference type="InterPro" id="IPR016174">
    <property type="entry name" value="Di-haem_cyt_TM"/>
</dbReference>
<dbReference type="FunFam" id="1.20.810.10:FF:000002">
    <property type="entry name" value="Cytochrome b"/>
    <property type="match status" value="1"/>
</dbReference>
<dbReference type="PIRSF" id="PIRSF038885">
    <property type="entry name" value="COB"/>
    <property type="match status" value="1"/>
</dbReference>
<comment type="cofactor">
    <cofactor evidence="19">
        <name>heme</name>
        <dbReference type="ChEBI" id="CHEBI:30413"/>
    </cofactor>
    <text evidence="19">Binds 2 heme groups non-covalently.</text>
</comment>
<evidence type="ECO:0000256" key="4">
    <source>
        <dbReference type="ARBA" id="ARBA00013531"/>
    </source>
</evidence>
<dbReference type="CDD" id="cd00290">
    <property type="entry name" value="cytochrome_b_C"/>
    <property type="match status" value="1"/>
</dbReference>
<dbReference type="InterPro" id="IPR027387">
    <property type="entry name" value="Cytb/b6-like_sf"/>
</dbReference>
<dbReference type="Pfam" id="PF00032">
    <property type="entry name" value="Cytochrom_B_C"/>
    <property type="match status" value="1"/>
</dbReference>
<dbReference type="GO" id="GO:0045275">
    <property type="term" value="C:respiratory chain complex III"/>
    <property type="evidence" value="ECO:0007669"/>
    <property type="project" value="InterPro"/>
</dbReference>
<feature type="transmembrane region" description="Helical" evidence="20">
    <location>
        <begin position="347"/>
        <end position="372"/>
    </location>
</feature>
<keyword evidence="6 19" id="KW-0349">Heme</keyword>
<evidence type="ECO:0000256" key="13">
    <source>
        <dbReference type="ARBA" id="ARBA00023004"/>
    </source>
</evidence>
<dbReference type="SUPFAM" id="SSF81648">
    <property type="entry name" value="a domain/subunit of cytochrome bc1 complex (Ubiquinol-cytochrome c reductase)"/>
    <property type="match status" value="1"/>
</dbReference>
<keyword evidence="8 20" id="KW-0812">Transmembrane</keyword>
<feature type="domain" description="Cytochrome b/b6 C-terminal region profile" evidence="22">
    <location>
        <begin position="210"/>
        <end position="378"/>
    </location>
</feature>
<dbReference type="CDD" id="cd00284">
    <property type="entry name" value="Cytochrome_b_N"/>
    <property type="match status" value="1"/>
</dbReference>
<comment type="subunit">
    <text evidence="3">The cytochrome bc1 complex contains 3 respiratory subunits (MT-CYB, CYC1 and UQCRFS1), 2 core proteins (UQCRC1 and UQCRC2) and probably 6 low-molecular weight proteins.</text>
</comment>